<protein>
    <submittedName>
        <fullName evidence="1">Uncharacterized protein</fullName>
    </submittedName>
</protein>
<organism evidence="1 3">
    <name type="scientific">Streptomyces nigrescens</name>
    <dbReference type="NCBI Taxonomy" id="1920"/>
    <lineage>
        <taxon>Bacteria</taxon>
        <taxon>Bacillati</taxon>
        <taxon>Actinomycetota</taxon>
        <taxon>Actinomycetes</taxon>
        <taxon>Kitasatosporales</taxon>
        <taxon>Streptomycetaceae</taxon>
        <taxon>Streptomyces</taxon>
    </lineage>
</organism>
<reference evidence="2 4" key="2">
    <citation type="submission" date="2022-12" db="EMBL/GenBank/DDBJ databases">
        <authorList>
            <person name="Ruckert C."/>
            <person name="Busche T."/>
            <person name="Kalinowski J."/>
            <person name="Wittmann C."/>
        </authorList>
    </citation>
    <scope>NUCLEOTIDE SEQUENCE [LARGE SCALE GENOMIC DNA]</scope>
    <source>
        <strain evidence="2 4">DSM 40555</strain>
    </source>
</reference>
<evidence type="ECO:0000313" key="3">
    <source>
        <dbReference type="Proteomes" id="UP000429552"/>
    </source>
</evidence>
<reference evidence="1 3" key="1">
    <citation type="submission" date="2019-12" db="EMBL/GenBank/DDBJ databases">
        <title>Whole genome shotgun sequence of Streptomyces libani subsp. libani NBRC 13452.</title>
        <authorList>
            <person name="Ichikawa N."/>
            <person name="Kimura A."/>
            <person name="Kitahashi Y."/>
            <person name="Komaki H."/>
            <person name="Tamura T."/>
        </authorList>
    </citation>
    <scope>NUCLEOTIDE SEQUENCE [LARGE SCALE GENOMIC DNA]</scope>
    <source>
        <strain evidence="1 3">NBRC 13452</strain>
    </source>
</reference>
<keyword evidence="4" id="KW-1185">Reference proteome</keyword>
<proteinExistence type="predicted"/>
<gene>
    <name evidence="1" type="ORF">Sliba_00600</name>
    <name evidence="2" type="ORF">STRLI_000146</name>
</gene>
<accession>A0A640T789</accession>
<dbReference type="AlphaFoldDB" id="A0A640T789"/>
<dbReference type="Proteomes" id="UP001210609">
    <property type="component" value="Chromosome"/>
</dbReference>
<dbReference type="RefSeq" id="WP_159483553.1">
    <property type="nucleotide sequence ID" value="NZ_BLIP01000001.1"/>
</dbReference>
<evidence type="ECO:0000313" key="2">
    <source>
        <dbReference type="EMBL" id="WAT94513.1"/>
    </source>
</evidence>
<name>A0A640T789_STRNI</name>
<evidence type="ECO:0000313" key="1">
    <source>
        <dbReference type="EMBL" id="GFE19607.1"/>
    </source>
</evidence>
<sequence length="54" mass="6191">MWDREILARRLLDAEDAAPDDIHEHLTRLFPGHAGTAALYLVEHEYLHTPVARS</sequence>
<evidence type="ECO:0000313" key="4">
    <source>
        <dbReference type="Proteomes" id="UP001210609"/>
    </source>
</evidence>
<dbReference type="EMBL" id="CP114202">
    <property type="protein sequence ID" value="WAT94513.1"/>
    <property type="molecule type" value="Genomic_DNA"/>
</dbReference>
<dbReference type="Proteomes" id="UP000429552">
    <property type="component" value="Unassembled WGS sequence"/>
</dbReference>
<dbReference type="EMBL" id="BLIP01000001">
    <property type="protein sequence ID" value="GFE19607.1"/>
    <property type="molecule type" value="Genomic_DNA"/>
</dbReference>